<dbReference type="Proteomes" id="UP001363460">
    <property type="component" value="Chromosome"/>
</dbReference>
<dbReference type="Gene3D" id="3.90.1200.10">
    <property type="match status" value="1"/>
</dbReference>
<evidence type="ECO:0000313" key="1">
    <source>
        <dbReference type="EMBL" id="WWT55067.1"/>
    </source>
</evidence>
<sequence length="271" mass="29183">MTPPAVPSVWKLTKLTLLAEGIGGSVWRAVDSDGRTSVVKRLSPQAPPDAPQALAWLRWRDGAGAIRLLDAEGDWQWLEDAGRRTLTSVLDVEGDAAATRIAADVLGALHALSDRPAGGLQTMEDRFAALRLEADNQGGLFSEAAGLAAGLMSEGVLIRPLHGDLHHDNILHGPRGWLAIDPHGVLGDPAYDAANLLYNPVERLDLRTDPERAQRLARTLAPAVGRPAQAILAWGFCHACLSAAWHLEDENREEAARSLEVAQAIRRTLEV</sequence>
<protein>
    <submittedName>
        <fullName evidence="1">Aminoglycoside phosphotransferase family protein</fullName>
    </submittedName>
</protein>
<reference evidence="1 2" key="1">
    <citation type="submission" date="2024-02" db="EMBL/GenBank/DDBJ databases">
        <title>Distribution and functional of Brevundimonas-related endobacteria within Verticillium dahliae.</title>
        <authorList>
            <person name="Zeng H."/>
        </authorList>
    </citation>
    <scope>NUCLEOTIDE SEQUENCE [LARGE SCALE GENOMIC DNA]</scope>
    <source>
        <strain evidence="1 2">TRM 44200</strain>
    </source>
</reference>
<keyword evidence="2" id="KW-1185">Reference proteome</keyword>
<dbReference type="RefSeq" id="WP_338577500.1">
    <property type="nucleotide sequence ID" value="NZ_CP146369.1"/>
</dbReference>
<proteinExistence type="predicted"/>
<organism evidence="1 2">
    <name type="scientific">Brevundimonas olei</name>
    <dbReference type="NCBI Taxonomy" id="657642"/>
    <lineage>
        <taxon>Bacteria</taxon>
        <taxon>Pseudomonadati</taxon>
        <taxon>Pseudomonadota</taxon>
        <taxon>Alphaproteobacteria</taxon>
        <taxon>Caulobacterales</taxon>
        <taxon>Caulobacteraceae</taxon>
        <taxon>Brevundimonas</taxon>
    </lineage>
</organism>
<accession>A0ABZ2IBS8</accession>
<dbReference type="InterPro" id="IPR011009">
    <property type="entry name" value="Kinase-like_dom_sf"/>
</dbReference>
<evidence type="ECO:0000313" key="2">
    <source>
        <dbReference type="Proteomes" id="UP001363460"/>
    </source>
</evidence>
<dbReference type="EMBL" id="CP146369">
    <property type="protein sequence ID" value="WWT55067.1"/>
    <property type="molecule type" value="Genomic_DNA"/>
</dbReference>
<gene>
    <name evidence="1" type="ORF">V8J38_01115</name>
</gene>
<name>A0ABZ2IBS8_9CAUL</name>
<dbReference type="SUPFAM" id="SSF56112">
    <property type="entry name" value="Protein kinase-like (PK-like)"/>
    <property type="match status" value="1"/>
</dbReference>
<dbReference type="Pfam" id="PF04655">
    <property type="entry name" value="APH_6_hur"/>
    <property type="match status" value="1"/>
</dbReference>
<dbReference type="InterPro" id="IPR006748">
    <property type="entry name" value="NH2Glyco/OHUrea_AB-resist_kin"/>
</dbReference>